<accession>A0A7J6UZ56</accession>
<comment type="caution">
    <text evidence="1">The sequence shown here is derived from an EMBL/GenBank/DDBJ whole genome shotgun (WGS) entry which is preliminary data.</text>
</comment>
<protein>
    <submittedName>
        <fullName evidence="1">Uncharacterized protein</fullName>
    </submittedName>
</protein>
<dbReference type="Proteomes" id="UP000554482">
    <property type="component" value="Unassembled WGS sequence"/>
</dbReference>
<sequence length="286" mass="32218">MGRIFDDFFGFPVFLSRFTMTYPTDHTGKEGFLPGPSSIPSFASLFKNLNPKTIDLTPATFRAFKNKKDQGWETSHLFQGSISRDWNVAGNFTMGILDPRDVLVRFDSEAEVTKALSRPICDCMEETPYEHQEDEEPTPILPDCQLEQSPAIIPALAHLSLINNESLAVILHTSILDSESEEEELEDYGDKAIISYCSDTEITRKKKSVPPLTMVTRKMAKLSRVVNLPNFTTNGDNSGKDWVFWEDSFNVTKISESDQVIAIALTSDQNITIQPTYNARLFSLLF</sequence>
<proteinExistence type="predicted"/>
<organism evidence="1 2">
    <name type="scientific">Thalictrum thalictroides</name>
    <name type="common">Rue-anemone</name>
    <name type="synonym">Anemone thalictroides</name>
    <dbReference type="NCBI Taxonomy" id="46969"/>
    <lineage>
        <taxon>Eukaryota</taxon>
        <taxon>Viridiplantae</taxon>
        <taxon>Streptophyta</taxon>
        <taxon>Embryophyta</taxon>
        <taxon>Tracheophyta</taxon>
        <taxon>Spermatophyta</taxon>
        <taxon>Magnoliopsida</taxon>
        <taxon>Ranunculales</taxon>
        <taxon>Ranunculaceae</taxon>
        <taxon>Thalictroideae</taxon>
        <taxon>Thalictrum</taxon>
    </lineage>
</organism>
<reference evidence="1 2" key="1">
    <citation type="submission" date="2020-06" db="EMBL/GenBank/DDBJ databases">
        <title>Transcriptomic and genomic resources for Thalictrum thalictroides and T. hernandezii: Facilitating candidate gene discovery in an emerging model plant lineage.</title>
        <authorList>
            <person name="Arias T."/>
            <person name="Riano-Pachon D.M."/>
            <person name="Di Stilio V.S."/>
        </authorList>
    </citation>
    <scope>NUCLEOTIDE SEQUENCE [LARGE SCALE GENOMIC DNA]</scope>
    <source>
        <strain evidence="2">cv. WT478/WT964</strain>
        <tissue evidence="1">Leaves</tissue>
    </source>
</reference>
<evidence type="ECO:0000313" key="2">
    <source>
        <dbReference type="Proteomes" id="UP000554482"/>
    </source>
</evidence>
<evidence type="ECO:0000313" key="1">
    <source>
        <dbReference type="EMBL" id="KAF5177472.1"/>
    </source>
</evidence>
<dbReference type="EMBL" id="JABWDY010041350">
    <property type="protein sequence ID" value="KAF5177472.1"/>
    <property type="molecule type" value="Genomic_DNA"/>
</dbReference>
<keyword evidence="2" id="KW-1185">Reference proteome</keyword>
<dbReference type="AlphaFoldDB" id="A0A7J6UZ56"/>
<gene>
    <name evidence="1" type="ORF">FRX31_032951</name>
</gene>
<name>A0A7J6UZ56_THATH</name>